<protein>
    <submittedName>
        <fullName evidence="2">Uncharacterized protein</fullName>
    </submittedName>
</protein>
<feature type="region of interest" description="Disordered" evidence="1">
    <location>
        <begin position="146"/>
        <end position="177"/>
    </location>
</feature>
<dbReference type="RefSeq" id="XP_018269002.1">
    <property type="nucleotide sequence ID" value="XM_018417726.1"/>
</dbReference>
<dbReference type="OMA" id="CEAWARS"/>
<dbReference type="EMBL" id="KQ474084">
    <property type="protein sequence ID" value="KPV72953.1"/>
    <property type="molecule type" value="Genomic_DNA"/>
</dbReference>
<reference evidence="2 3" key="1">
    <citation type="journal article" date="2015" name="Front. Microbiol.">
        <title>Genome sequence of the plant growth promoting endophytic yeast Rhodotorula graminis WP1.</title>
        <authorList>
            <person name="Firrincieli A."/>
            <person name="Otillar R."/>
            <person name="Salamov A."/>
            <person name="Schmutz J."/>
            <person name="Khan Z."/>
            <person name="Redman R.S."/>
            <person name="Fleck N.D."/>
            <person name="Lindquist E."/>
            <person name="Grigoriev I.V."/>
            <person name="Doty S.L."/>
        </authorList>
    </citation>
    <scope>NUCLEOTIDE SEQUENCE [LARGE SCALE GENOMIC DNA]</scope>
    <source>
        <strain evidence="2 3">WP1</strain>
    </source>
</reference>
<dbReference type="GeneID" id="28978174"/>
<evidence type="ECO:0000313" key="2">
    <source>
        <dbReference type="EMBL" id="KPV72953.1"/>
    </source>
</evidence>
<evidence type="ECO:0000313" key="3">
    <source>
        <dbReference type="Proteomes" id="UP000053890"/>
    </source>
</evidence>
<gene>
    <name evidence="2" type="ORF">RHOBADRAFT_55206</name>
</gene>
<accession>A0A0P9FBG7</accession>
<dbReference type="AlphaFoldDB" id="A0A0P9FBG7"/>
<name>A0A0P9FBG7_RHOGW</name>
<feature type="compositionally biased region" description="Low complexity" evidence="1">
    <location>
        <begin position="156"/>
        <end position="177"/>
    </location>
</feature>
<feature type="compositionally biased region" description="Acidic residues" evidence="1">
    <location>
        <begin position="256"/>
        <end position="272"/>
    </location>
</feature>
<keyword evidence="3" id="KW-1185">Reference proteome</keyword>
<sequence length="287" mass="29684">MRPVVHKTLSPVQLRLGLAGIPPVFLRDSLLLLAPRLLAGADSVTPILPPSSSAHASVDLLPPILDCLLEPLPIDIPAGYGLVPDHVLAATIPSPAGPGAIERVLVPIHSLPWSLASPTLGAHLAECAAAAATSELDADLRIADVAAPPTHPASPPSFSSTARTRPSSLTPSSPPTRTSHLALPVVPLLVPSLAGLTALHAFIYTRTLGALPLDADGLTDVGRCARALGVEGEVARELDDVLCEAWARSGWKVEDCEGDADDEEWRSEEGELDATSGCGSGNEESEG</sequence>
<evidence type="ECO:0000256" key="1">
    <source>
        <dbReference type="SAM" id="MobiDB-lite"/>
    </source>
</evidence>
<dbReference type="Proteomes" id="UP000053890">
    <property type="component" value="Unassembled WGS sequence"/>
</dbReference>
<feature type="region of interest" description="Disordered" evidence="1">
    <location>
        <begin position="256"/>
        <end position="287"/>
    </location>
</feature>
<organism evidence="2 3">
    <name type="scientific">Rhodotorula graminis (strain WP1)</name>
    <dbReference type="NCBI Taxonomy" id="578459"/>
    <lineage>
        <taxon>Eukaryota</taxon>
        <taxon>Fungi</taxon>
        <taxon>Dikarya</taxon>
        <taxon>Basidiomycota</taxon>
        <taxon>Pucciniomycotina</taxon>
        <taxon>Microbotryomycetes</taxon>
        <taxon>Sporidiobolales</taxon>
        <taxon>Sporidiobolaceae</taxon>
        <taxon>Rhodotorula</taxon>
    </lineage>
</organism>
<proteinExistence type="predicted"/>